<dbReference type="GO" id="GO:0055130">
    <property type="term" value="P:D-alanine catabolic process"/>
    <property type="evidence" value="ECO:0007669"/>
    <property type="project" value="TreeGrafter"/>
</dbReference>
<keyword evidence="2" id="KW-0560">Oxidoreductase</keyword>
<comment type="similarity">
    <text evidence="1">Belongs to the DadA oxidoreductase family.</text>
</comment>
<name>R4WLR1_9BURK</name>
<evidence type="ECO:0000313" key="5">
    <source>
        <dbReference type="Proteomes" id="UP000013966"/>
    </source>
</evidence>
<dbReference type="AlphaFoldDB" id="R4WLR1"/>
<dbReference type="GO" id="GO:0005886">
    <property type="term" value="C:plasma membrane"/>
    <property type="evidence" value="ECO:0007669"/>
    <property type="project" value="TreeGrafter"/>
</dbReference>
<dbReference type="GO" id="GO:0005737">
    <property type="term" value="C:cytoplasm"/>
    <property type="evidence" value="ECO:0007669"/>
    <property type="project" value="TreeGrafter"/>
</dbReference>
<organism evidence="4 5">
    <name type="scientific">Caballeronia insecticola</name>
    <dbReference type="NCBI Taxonomy" id="758793"/>
    <lineage>
        <taxon>Bacteria</taxon>
        <taxon>Pseudomonadati</taxon>
        <taxon>Pseudomonadota</taxon>
        <taxon>Betaproteobacteria</taxon>
        <taxon>Burkholderiales</taxon>
        <taxon>Burkholderiaceae</taxon>
        <taxon>Caballeronia</taxon>
    </lineage>
</organism>
<dbReference type="Proteomes" id="UP000013966">
    <property type="component" value="Chromosome 2"/>
</dbReference>
<dbReference type="Gene3D" id="3.30.9.10">
    <property type="entry name" value="D-Amino Acid Oxidase, subunit A, domain 2"/>
    <property type="match status" value="2"/>
</dbReference>
<gene>
    <name evidence="4" type="ORF">BRPE64_BCDS08870</name>
</gene>
<evidence type="ECO:0000256" key="2">
    <source>
        <dbReference type="ARBA" id="ARBA00023002"/>
    </source>
</evidence>
<dbReference type="PANTHER" id="PTHR13847:SF280">
    <property type="entry name" value="D-AMINO ACID DEHYDROGENASE"/>
    <property type="match status" value="1"/>
</dbReference>
<dbReference type="PATRIC" id="fig|758793.3.peg.3794"/>
<feature type="domain" description="FAD dependent oxidoreductase" evidence="3">
    <location>
        <begin position="62"/>
        <end position="459"/>
    </location>
</feature>
<dbReference type="SUPFAM" id="SSF51905">
    <property type="entry name" value="FAD/NAD(P)-binding domain"/>
    <property type="match status" value="1"/>
</dbReference>
<dbReference type="GO" id="GO:0008718">
    <property type="term" value="F:D-amino-acid dehydrogenase activity"/>
    <property type="evidence" value="ECO:0007669"/>
    <property type="project" value="TreeGrafter"/>
</dbReference>
<protein>
    <submittedName>
        <fullName evidence="4">FAD dependent oxidoreductase</fullName>
    </submittedName>
</protein>
<keyword evidence="5" id="KW-1185">Reference proteome</keyword>
<accession>R4WLR1</accession>
<evidence type="ECO:0000256" key="1">
    <source>
        <dbReference type="ARBA" id="ARBA00009410"/>
    </source>
</evidence>
<dbReference type="STRING" id="758793.BRPE64_BCDS08870"/>
<sequence length="489" mass="52516">MSDPCMSVDSFVWPKANDSLSMPSPSIHRRASAHLASKEHIKNMGPAIEPTPEDRTLPERVDVVIVGGGVIGISTARALAEKGLSVAVCEKGHVAGEQSSRNWGWCRATHRDLRELELSLESLKLWRRIDAELGIDTGFRECGILYAADDAQALSDHEAWLARAIALVGRDALDSRIVSPDETAALMPGSTRAFAGGIFTPGDGRAEPQRAVPAMAAALRARGVLVLTPCAVRGIETSGGAISSVVTEHGRIGCASVVVAGGAWTRYFAGNLGVDVPQLMVRSSVMRTSPVEGGPEVSACNHEVGYRKRLDGGYTIANAFHSYHDITPDSFRLFAKFLPALKSQIGSIKLGLNARFFDELRRPRRWPLDRPTLFESVRTLDPVPNASFNEAALAEFRAVFPALAHARVEQAWAGYIDVTPDAVPVISGVERMPGLFIATGFSGHGFGIGPGAGRLMADLVANDTPIVDPRAFRLSRFFDGSRIEIDGGF</sequence>
<reference evidence="4 5" key="1">
    <citation type="journal article" date="2013" name="Genome Announc.">
        <title>Complete Genome Sequence of Burkholderia sp. Strain RPE64, Bacterial Symbiont of the Bean Bug Riptortus pedestris.</title>
        <authorList>
            <person name="Shibata T.F."/>
            <person name="Maeda T."/>
            <person name="Nikoh N."/>
            <person name="Yamaguchi K."/>
            <person name="Oshima K."/>
            <person name="Hattori M."/>
            <person name="Nishiyama T."/>
            <person name="Hasebe M."/>
            <person name="Fukatsu T."/>
            <person name="Kikuchi Y."/>
            <person name="Shigenobu S."/>
        </authorList>
    </citation>
    <scope>NUCLEOTIDE SEQUENCE [LARGE SCALE GENOMIC DNA]</scope>
</reference>
<dbReference type="HOGENOM" id="CLU_007884_4_3_4"/>
<dbReference type="KEGG" id="buo:BRPE64_BCDS08870"/>
<dbReference type="Gene3D" id="3.50.50.60">
    <property type="entry name" value="FAD/NAD(P)-binding domain"/>
    <property type="match status" value="2"/>
</dbReference>
<proteinExistence type="inferred from homology"/>
<dbReference type="EMBL" id="AP013059">
    <property type="protein sequence ID" value="BAN25548.1"/>
    <property type="molecule type" value="Genomic_DNA"/>
</dbReference>
<dbReference type="InterPro" id="IPR006076">
    <property type="entry name" value="FAD-dep_OxRdtase"/>
</dbReference>
<dbReference type="PANTHER" id="PTHR13847">
    <property type="entry name" value="SARCOSINE DEHYDROGENASE-RELATED"/>
    <property type="match status" value="1"/>
</dbReference>
<evidence type="ECO:0000259" key="3">
    <source>
        <dbReference type="Pfam" id="PF01266"/>
    </source>
</evidence>
<reference evidence="4 5" key="2">
    <citation type="journal article" date="2018" name="Int. J. Syst. Evol. Microbiol.">
        <title>Burkholderia insecticola sp. nov., a gut symbiotic bacterium of the bean bug Riptortus pedestris.</title>
        <authorList>
            <person name="Takeshita K."/>
            <person name="Tamaki H."/>
            <person name="Ohbayashi T."/>
            <person name="Meng X.-Y."/>
            <person name="Sone T."/>
            <person name="Mitani Y."/>
            <person name="Peeters C."/>
            <person name="Kikuchi Y."/>
            <person name="Vandamme P."/>
        </authorList>
    </citation>
    <scope>NUCLEOTIDE SEQUENCE [LARGE SCALE GENOMIC DNA]</scope>
    <source>
        <strain evidence="4">RPE64</strain>
    </source>
</reference>
<dbReference type="InterPro" id="IPR036188">
    <property type="entry name" value="FAD/NAD-bd_sf"/>
</dbReference>
<evidence type="ECO:0000313" key="4">
    <source>
        <dbReference type="EMBL" id="BAN25548.1"/>
    </source>
</evidence>
<dbReference type="Pfam" id="PF01266">
    <property type="entry name" value="DAO"/>
    <property type="match status" value="1"/>
</dbReference>